<name>A0ABP3G966_9ACTN</name>
<accession>A0ABP3G966</accession>
<sequence>MKAMREERPGLPVGAGAYGANSGPEPVAVLMNDLSPFARVNADELNVDAGEAEESDVDADDTTTAVAKQLSPLDKLGSALTRQLMKVVDDGVGPVTGSRDYAEARLAQFGDPEKAIKRIIAETTAQSAVAGFVTGVGGLITLPVTLPANITGQAILNARMVGAIAHLRGWDLEDEIVRNSVLITIAGGTPNAVLAEFGVAVARKSAEAAIKKLPVTIIREINKRVGFMLVAKYGTKRSVVTLSKLVPGVGGVIGGAVDATFTRIVGRLARKSFPALAPTVDVAE</sequence>
<evidence type="ECO:0000313" key="2">
    <source>
        <dbReference type="Proteomes" id="UP001501822"/>
    </source>
</evidence>
<dbReference type="Pfam" id="PF12787">
    <property type="entry name" value="EcsC"/>
    <property type="match status" value="1"/>
</dbReference>
<evidence type="ECO:0000313" key="1">
    <source>
        <dbReference type="EMBL" id="GAA0338566.1"/>
    </source>
</evidence>
<dbReference type="InterPro" id="IPR024787">
    <property type="entry name" value="EcsC"/>
</dbReference>
<gene>
    <name evidence="1" type="ORF">GCM10010151_30250</name>
</gene>
<reference evidence="2" key="1">
    <citation type="journal article" date="2019" name="Int. J. Syst. Evol. Microbiol.">
        <title>The Global Catalogue of Microorganisms (GCM) 10K type strain sequencing project: providing services to taxonomists for standard genome sequencing and annotation.</title>
        <authorList>
            <consortium name="The Broad Institute Genomics Platform"/>
            <consortium name="The Broad Institute Genome Sequencing Center for Infectious Disease"/>
            <person name="Wu L."/>
            <person name="Ma J."/>
        </authorList>
    </citation>
    <scope>NUCLEOTIDE SEQUENCE [LARGE SCALE GENOMIC DNA]</scope>
    <source>
        <strain evidence="2">JCM 3146</strain>
    </source>
</reference>
<organism evidence="1 2">
    <name type="scientific">Actinoallomurus spadix</name>
    <dbReference type="NCBI Taxonomy" id="79912"/>
    <lineage>
        <taxon>Bacteria</taxon>
        <taxon>Bacillati</taxon>
        <taxon>Actinomycetota</taxon>
        <taxon>Actinomycetes</taxon>
        <taxon>Streptosporangiales</taxon>
        <taxon>Thermomonosporaceae</taxon>
        <taxon>Actinoallomurus</taxon>
    </lineage>
</organism>
<comment type="caution">
    <text evidence="1">The sequence shown here is derived from an EMBL/GenBank/DDBJ whole genome shotgun (WGS) entry which is preliminary data.</text>
</comment>
<dbReference type="EMBL" id="BAAABM010000019">
    <property type="protein sequence ID" value="GAA0338566.1"/>
    <property type="molecule type" value="Genomic_DNA"/>
</dbReference>
<dbReference type="Proteomes" id="UP001501822">
    <property type="component" value="Unassembled WGS sequence"/>
</dbReference>
<evidence type="ECO:0008006" key="3">
    <source>
        <dbReference type="Google" id="ProtNLM"/>
    </source>
</evidence>
<keyword evidence="2" id="KW-1185">Reference proteome</keyword>
<protein>
    <recommendedName>
        <fullName evidence="3">EcsC family protein</fullName>
    </recommendedName>
</protein>
<proteinExistence type="predicted"/>